<dbReference type="Gene3D" id="1.20.1250.20">
    <property type="entry name" value="MFS general substrate transporter like domains"/>
    <property type="match status" value="2"/>
</dbReference>
<dbReference type="AlphaFoldDB" id="A0A545TWU0"/>
<dbReference type="PROSITE" id="PS50850">
    <property type="entry name" value="MFS"/>
    <property type="match status" value="1"/>
</dbReference>
<feature type="transmembrane region" description="Helical" evidence="7">
    <location>
        <begin position="338"/>
        <end position="358"/>
    </location>
</feature>
<keyword evidence="10" id="KW-1185">Reference proteome</keyword>
<feature type="transmembrane region" description="Helical" evidence="7">
    <location>
        <begin position="304"/>
        <end position="326"/>
    </location>
</feature>
<keyword evidence="4 7" id="KW-0812">Transmembrane</keyword>
<keyword evidence="2" id="KW-0813">Transport</keyword>
<feature type="transmembrane region" description="Helical" evidence="7">
    <location>
        <begin position="251"/>
        <end position="269"/>
    </location>
</feature>
<keyword evidence="6 7" id="KW-0472">Membrane</keyword>
<dbReference type="Proteomes" id="UP000315252">
    <property type="component" value="Unassembled WGS sequence"/>
</dbReference>
<dbReference type="InterPro" id="IPR020846">
    <property type="entry name" value="MFS_dom"/>
</dbReference>
<name>A0A545TWU0_9PROT</name>
<evidence type="ECO:0000256" key="2">
    <source>
        <dbReference type="ARBA" id="ARBA00022448"/>
    </source>
</evidence>
<evidence type="ECO:0000256" key="5">
    <source>
        <dbReference type="ARBA" id="ARBA00022989"/>
    </source>
</evidence>
<dbReference type="GO" id="GO:0005886">
    <property type="term" value="C:plasma membrane"/>
    <property type="evidence" value="ECO:0007669"/>
    <property type="project" value="UniProtKB-SubCell"/>
</dbReference>
<keyword evidence="5 7" id="KW-1133">Transmembrane helix</keyword>
<dbReference type="PANTHER" id="PTHR23517">
    <property type="entry name" value="RESISTANCE PROTEIN MDTM, PUTATIVE-RELATED-RELATED"/>
    <property type="match status" value="1"/>
</dbReference>
<reference evidence="9 10" key="1">
    <citation type="submission" date="2019-06" db="EMBL/GenBank/DDBJ databases">
        <title>Whole genome sequence for Rhodospirillaceae sp. R148.</title>
        <authorList>
            <person name="Wang G."/>
        </authorList>
    </citation>
    <scope>NUCLEOTIDE SEQUENCE [LARGE SCALE GENOMIC DNA]</scope>
    <source>
        <strain evidence="9 10">R148</strain>
    </source>
</reference>
<feature type="transmembrane region" description="Helical" evidence="7">
    <location>
        <begin position="164"/>
        <end position="181"/>
    </location>
</feature>
<dbReference type="SUPFAM" id="SSF103473">
    <property type="entry name" value="MFS general substrate transporter"/>
    <property type="match status" value="1"/>
</dbReference>
<dbReference type="InterPro" id="IPR036259">
    <property type="entry name" value="MFS_trans_sf"/>
</dbReference>
<dbReference type="EMBL" id="VHSH01000002">
    <property type="protein sequence ID" value="TQV81682.1"/>
    <property type="molecule type" value="Genomic_DNA"/>
</dbReference>
<dbReference type="InterPro" id="IPR050171">
    <property type="entry name" value="MFS_Transporters"/>
</dbReference>
<dbReference type="OrthoDB" id="8524807at2"/>
<feature type="transmembrane region" description="Helical" evidence="7">
    <location>
        <begin position="12"/>
        <end position="35"/>
    </location>
</feature>
<evidence type="ECO:0000313" key="10">
    <source>
        <dbReference type="Proteomes" id="UP000315252"/>
    </source>
</evidence>
<sequence length="403" mass="42906">MESRMSPKTTLNFLNLGHFFDHFFLLIFPTAVIAIERDWQLDYGAALALGTPIYVAFALGTLPAGWLGDRWRREWLVAMLFIGCGASSVLAALSNGPLLLMISFAAMGLFASIYHPVGLSMVTQMSDRPGRALAVNGVYGNMGLAGATLLTGFLAEAFGWRSAFLLPGLISIGVGVAYLSMTRRAAAGGQKNPEKVTQPVVPATRNTQIRVFAVILVAALFGGAVFNGVSISLPKLFEERLADITSDLSVIGSYTALVFAVAAFAQLPVGDLLDRFGAKPILLSLLVFQVAALTLVSTTSGLLVVPAALFLVLLMFAELPVTGWLMGRYVPQAWRSRAFAVQYVFSLGMSSAIVPLIAGLHSLGYGFDSQYLFLAVSAAIVLVSAAMLPSWRRTSPETAAAAE</sequence>
<evidence type="ECO:0000256" key="6">
    <source>
        <dbReference type="ARBA" id="ARBA00023136"/>
    </source>
</evidence>
<feature type="domain" description="Major facilitator superfamily (MFS) profile" evidence="8">
    <location>
        <begin position="10"/>
        <end position="393"/>
    </location>
</feature>
<feature type="transmembrane region" description="Helical" evidence="7">
    <location>
        <begin position="211"/>
        <end position="231"/>
    </location>
</feature>
<proteinExistence type="predicted"/>
<keyword evidence="3" id="KW-1003">Cell membrane</keyword>
<accession>A0A545TWU0</accession>
<evidence type="ECO:0000256" key="4">
    <source>
        <dbReference type="ARBA" id="ARBA00022692"/>
    </source>
</evidence>
<feature type="transmembrane region" description="Helical" evidence="7">
    <location>
        <begin position="370"/>
        <end position="388"/>
    </location>
</feature>
<evidence type="ECO:0000313" key="9">
    <source>
        <dbReference type="EMBL" id="TQV81682.1"/>
    </source>
</evidence>
<evidence type="ECO:0000259" key="8">
    <source>
        <dbReference type="PROSITE" id="PS50850"/>
    </source>
</evidence>
<dbReference type="Pfam" id="PF07690">
    <property type="entry name" value="MFS_1"/>
    <property type="match status" value="2"/>
</dbReference>
<organism evidence="9 10">
    <name type="scientific">Denitrobaculum tricleocarpae</name>
    <dbReference type="NCBI Taxonomy" id="2591009"/>
    <lineage>
        <taxon>Bacteria</taxon>
        <taxon>Pseudomonadati</taxon>
        <taxon>Pseudomonadota</taxon>
        <taxon>Alphaproteobacteria</taxon>
        <taxon>Rhodospirillales</taxon>
        <taxon>Rhodospirillaceae</taxon>
        <taxon>Denitrobaculum</taxon>
    </lineage>
</organism>
<feature type="transmembrane region" description="Helical" evidence="7">
    <location>
        <begin position="99"/>
        <end position="117"/>
    </location>
</feature>
<evidence type="ECO:0000256" key="1">
    <source>
        <dbReference type="ARBA" id="ARBA00004651"/>
    </source>
</evidence>
<feature type="transmembrane region" description="Helical" evidence="7">
    <location>
        <begin position="138"/>
        <end position="158"/>
    </location>
</feature>
<dbReference type="PANTHER" id="PTHR23517:SF2">
    <property type="entry name" value="MULTIDRUG RESISTANCE PROTEIN MDTH"/>
    <property type="match status" value="1"/>
</dbReference>
<feature type="transmembrane region" description="Helical" evidence="7">
    <location>
        <begin position="75"/>
        <end position="93"/>
    </location>
</feature>
<comment type="subcellular location">
    <subcellularLocation>
        <location evidence="1">Cell membrane</location>
        <topology evidence="1">Multi-pass membrane protein</topology>
    </subcellularLocation>
</comment>
<evidence type="ECO:0000256" key="3">
    <source>
        <dbReference type="ARBA" id="ARBA00022475"/>
    </source>
</evidence>
<dbReference type="GO" id="GO:0022857">
    <property type="term" value="F:transmembrane transporter activity"/>
    <property type="evidence" value="ECO:0007669"/>
    <property type="project" value="InterPro"/>
</dbReference>
<feature type="transmembrane region" description="Helical" evidence="7">
    <location>
        <begin position="281"/>
        <end position="298"/>
    </location>
</feature>
<protein>
    <submittedName>
        <fullName evidence="9">MFS transporter</fullName>
    </submittedName>
</protein>
<dbReference type="InterPro" id="IPR011701">
    <property type="entry name" value="MFS"/>
</dbReference>
<feature type="transmembrane region" description="Helical" evidence="7">
    <location>
        <begin position="47"/>
        <end position="68"/>
    </location>
</feature>
<comment type="caution">
    <text evidence="9">The sequence shown here is derived from an EMBL/GenBank/DDBJ whole genome shotgun (WGS) entry which is preliminary data.</text>
</comment>
<evidence type="ECO:0000256" key="7">
    <source>
        <dbReference type="SAM" id="Phobius"/>
    </source>
</evidence>
<gene>
    <name evidence="9" type="ORF">FKG95_05385</name>
</gene>